<reference evidence="1 2" key="1">
    <citation type="submission" date="2014-04" db="EMBL/GenBank/DDBJ databases">
        <authorList>
            <consortium name="DOE Joint Genome Institute"/>
            <person name="Kuo A."/>
            <person name="Martino E."/>
            <person name="Perotto S."/>
            <person name="Kohler A."/>
            <person name="Nagy L.G."/>
            <person name="Floudas D."/>
            <person name="Copeland A."/>
            <person name="Barry K.W."/>
            <person name="Cichocki N."/>
            <person name="Veneault-Fourrey C."/>
            <person name="LaButti K."/>
            <person name="Lindquist E.A."/>
            <person name="Lipzen A."/>
            <person name="Lundell T."/>
            <person name="Morin E."/>
            <person name="Murat C."/>
            <person name="Sun H."/>
            <person name="Tunlid A."/>
            <person name="Henrissat B."/>
            <person name="Grigoriev I.V."/>
            <person name="Hibbett D.S."/>
            <person name="Martin F."/>
            <person name="Nordberg H.P."/>
            <person name="Cantor M.N."/>
            <person name="Hua S.X."/>
        </authorList>
    </citation>
    <scope>NUCLEOTIDE SEQUENCE [LARGE SCALE GENOMIC DNA]</scope>
    <source>
        <strain evidence="1 2">Zn</strain>
    </source>
</reference>
<proteinExistence type="predicted"/>
<dbReference type="InParanoid" id="A0A0C3I1D0"/>
<evidence type="ECO:0000313" key="1">
    <source>
        <dbReference type="EMBL" id="KIN08237.1"/>
    </source>
</evidence>
<dbReference type="Pfam" id="PF04450">
    <property type="entry name" value="BSP"/>
    <property type="match status" value="1"/>
</dbReference>
<reference evidence="2" key="2">
    <citation type="submission" date="2015-01" db="EMBL/GenBank/DDBJ databases">
        <title>Evolutionary Origins and Diversification of the Mycorrhizal Mutualists.</title>
        <authorList>
            <consortium name="DOE Joint Genome Institute"/>
            <consortium name="Mycorrhizal Genomics Consortium"/>
            <person name="Kohler A."/>
            <person name="Kuo A."/>
            <person name="Nagy L.G."/>
            <person name="Floudas D."/>
            <person name="Copeland A."/>
            <person name="Barry K.W."/>
            <person name="Cichocki N."/>
            <person name="Veneault-Fourrey C."/>
            <person name="LaButti K."/>
            <person name="Lindquist E.A."/>
            <person name="Lipzen A."/>
            <person name="Lundell T."/>
            <person name="Morin E."/>
            <person name="Murat C."/>
            <person name="Riley R."/>
            <person name="Ohm R."/>
            <person name="Sun H."/>
            <person name="Tunlid A."/>
            <person name="Henrissat B."/>
            <person name="Grigoriev I.V."/>
            <person name="Hibbett D.S."/>
            <person name="Martin F."/>
        </authorList>
    </citation>
    <scope>NUCLEOTIDE SEQUENCE [LARGE SCALE GENOMIC DNA]</scope>
    <source>
        <strain evidence="2">Zn</strain>
    </source>
</reference>
<organism evidence="1 2">
    <name type="scientific">Oidiodendron maius (strain Zn)</name>
    <dbReference type="NCBI Taxonomy" id="913774"/>
    <lineage>
        <taxon>Eukaryota</taxon>
        <taxon>Fungi</taxon>
        <taxon>Dikarya</taxon>
        <taxon>Ascomycota</taxon>
        <taxon>Pezizomycotina</taxon>
        <taxon>Leotiomycetes</taxon>
        <taxon>Leotiomycetes incertae sedis</taxon>
        <taxon>Myxotrichaceae</taxon>
        <taxon>Oidiodendron</taxon>
    </lineage>
</organism>
<accession>A0A0C3I1D0</accession>
<gene>
    <name evidence="1" type="ORF">OIDMADRAFT_48109</name>
</gene>
<name>A0A0C3I1D0_OIDMZ</name>
<dbReference type="Proteomes" id="UP000054321">
    <property type="component" value="Unassembled WGS sequence"/>
</dbReference>
<dbReference type="PANTHER" id="PTHR33321">
    <property type="match status" value="1"/>
</dbReference>
<keyword evidence="2" id="KW-1185">Reference proteome</keyword>
<dbReference type="InterPro" id="IPR007541">
    <property type="entry name" value="Uncharacterised_BSP"/>
</dbReference>
<dbReference type="EMBL" id="KN832870">
    <property type="protein sequence ID" value="KIN08237.1"/>
    <property type="molecule type" value="Genomic_DNA"/>
</dbReference>
<protein>
    <submittedName>
        <fullName evidence="1">Uncharacterized protein</fullName>
    </submittedName>
</protein>
<sequence>MRDPATASASPIVKAYITAIHTPGPSPPTEPVIREAAMQSPRESAKPRFPLPKLRLEVRDLNHRGADTFLSSVHAGKALAASVQNVLSLLYQSPASQTTTPPPTRSVTLILRPMDGIAYSTGTELDSDHKEIHMSLDYIHGIDASRSSDEILGVLTHEMVHCFQYNAFGTCPGGLIEGVADWVRMHSGLGPPHWKRVAGQKWDAGYEHTAYFLEYLETRVGAGFVRRLNEKLRIRRYEEKWFWTELCGKTVEQLWSDYQKIVEEETKIAEECIIVEKEDATGPMSEPTPMVH</sequence>
<dbReference type="HOGENOM" id="CLU_062644_0_0_1"/>
<dbReference type="PANTHER" id="PTHR33321:SF12">
    <property type="entry name" value="PLANT BASIC SECRETORY PROTEIN (BSP) FAMILY PROTEIN"/>
    <property type="match status" value="1"/>
</dbReference>
<dbReference type="AlphaFoldDB" id="A0A0C3I1D0"/>
<evidence type="ECO:0000313" key="2">
    <source>
        <dbReference type="Proteomes" id="UP000054321"/>
    </source>
</evidence>
<dbReference type="OrthoDB" id="891726at2759"/>
<dbReference type="STRING" id="913774.A0A0C3I1D0"/>